<protein>
    <submittedName>
        <fullName evidence="3">DNA-binding protein</fullName>
    </submittedName>
</protein>
<reference evidence="4" key="1">
    <citation type="submission" date="2015-07" db="EMBL/GenBank/DDBJ databases">
        <authorList>
            <person name="Ju K.-S."/>
            <person name="Doroghazi J.R."/>
            <person name="Metcalf W.W."/>
        </authorList>
    </citation>
    <scope>NUCLEOTIDE SEQUENCE [LARGE SCALE GENOMIC DNA]</scope>
    <source>
        <strain evidence="4">NRRL 2290</strain>
    </source>
</reference>
<dbReference type="STRING" id="67356.AQJ84_23500"/>
<proteinExistence type="predicted"/>
<dbReference type="GO" id="GO:0003677">
    <property type="term" value="F:DNA binding"/>
    <property type="evidence" value="ECO:0007669"/>
    <property type="project" value="UniProtKB-KW"/>
</dbReference>
<sequence length="224" mass="24085">MTERTQANERDGQPLGDLGRRLVARREQLGLNREETAARAGMAASYLSHLEEHSVAAPGAGVLLKLADALETTVTELTGGNADLPPGRGQAARTPEFRELSTYECRALLSTHGVGRLALSTAEGPVIVPVNYSVVDGAVVFRTAAGATPALAVGCRVAFEADRIDEVFSRGWSVLVRGDARSVTDPEEARRLDRRAYSTPWAGGRRDLWVRLDPIAISGRRITV</sequence>
<dbReference type="SUPFAM" id="SSF47413">
    <property type="entry name" value="lambda repressor-like DNA-binding domains"/>
    <property type="match status" value="1"/>
</dbReference>
<evidence type="ECO:0000313" key="4">
    <source>
        <dbReference type="Proteomes" id="UP000037251"/>
    </source>
</evidence>
<dbReference type="SUPFAM" id="SSF50475">
    <property type="entry name" value="FMN-binding split barrel"/>
    <property type="match status" value="1"/>
</dbReference>
<dbReference type="PROSITE" id="PS50943">
    <property type="entry name" value="HTH_CROC1"/>
    <property type="match status" value="1"/>
</dbReference>
<comment type="caution">
    <text evidence="3">The sequence shown here is derived from an EMBL/GenBank/DDBJ whole genome shotgun (WGS) entry which is preliminary data.</text>
</comment>
<dbReference type="EMBL" id="LGUS01000116">
    <property type="protein sequence ID" value="KOG37099.1"/>
    <property type="molecule type" value="Genomic_DNA"/>
</dbReference>
<dbReference type="Gene3D" id="2.30.110.10">
    <property type="entry name" value="Electron Transport, Fmn-binding Protein, Chain A"/>
    <property type="match status" value="1"/>
</dbReference>
<keyword evidence="3" id="KW-0238">DNA-binding</keyword>
<dbReference type="PATRIC" id="fig|67356.5.peg.2541"/>
<organism evidence="3 4">
    <name type="scientific">Streptomyces resistomycificus</name>
    <dbReference type="NCBI Taxonomy" id="67356"/>
    <lineage>
        <taxon>Bacteria</taxon>
        <taxon>Bacillati</taxon>
        <taxon>Actinomycetota</taxon>
        <taxon>Actinomycetes</taxon>
        <taxon>Kitasatosporales</taxon>
        <taxon>Streptomycetaceae</taxon>
        <taxon>Streptomyces</taxon>
        <taxon>Streptomyces aurantiacus group</taxon>
    </lineage>
</organism>
<dbReference type="Proteomes" id="UP000037251">
    <property type="component" value="Unassembled WGS sequence"/>
</dbReference>
<evidence type="ECO:0000259" key="2">
    <source>
        <dbReference type="PROSITE" id="PS50943"/>
    </source>
</evidence>
<dbReference type="InterPro" id="IPR012349">
    <property type="entry name" value="Split_barrel_FMN-bd"/>
</dbReference>
<gene>
    <name evidence="3" type="ORF">ADK37_11780</name>
</gene>
<evidence type="ECO:0000256" key="1">
    <source>
        <dbReference type="SAM" id="MobiDB-lite"/>
    </source>
</evidence>
<dbReference type="InterPro" id="IPR001387">
    <property type="entry name" value="Cro/C1-type_HTH"/>
</dbReference>
<dbReference type="SMART" id="SM00530">
    <property type="entry name" value="HTH_XRE"/>
    <property type="match status" value="1"/>
</dbReference>
<accession>A0A0L8LG64</accession>
<dbReference type="CDD" id="cd00093">
    <property type="entry name" value="HTH_XRE"/>
    <property type="match status" value="1"/>
</dbReference>
<dbReference type="InterPro" id="IPR024747">
    <property type="entry name" value="Pyridox_Oxase-rel"/>
</dbReference>
<dbReference type="InterPro" id="IPR010982">
    <property type="entry name" value="Lambda_DNA-bd_dom_sf"/>
</dbReference>
<evidence type="ECO:0000313" key="3">
    <source>
        <dbReference type="EMBL" id="KOG37099.1"/>
    </source>
</evidence>
<feature type="domain" description="HTH cro/C1-type" evidence="2">
    <location>
        <begin position="22"/>
        <end position="77"/>
    </location>
</feature>
<feature type="region of interest" description="Disordered" evidence="1">
    <location>
        <begin position="1"/>
        <end position="20"/>
    </location>
</feature>
<dbReference type="AlphaFoldDB" id="A0A0L8LG64"/>
<name>A0A0L8LG64_9ACTN</name>
<dbReference type="Gene3D" id="1.10.260.40">
    <property type="entry name" value="lambda repressor-like DNA-binding domains"/>
    <property type="match status" value="1"/>
</dbReference>
<dbReference type="Pfam" id="PF01381">
    <property type="entry name" value="HTH_3"/>
    <property type="match status" value="1"/>
</dbReference>
<dbReference type="OrthoDB" id="7062584at2"/>
<dbReference type="RefSeq" id="WP_030038068.1">
    <property type="nucleotide sequence ID" value="NZ_KL575586.1"/>
</dbReference>
<dbReference type="Pfam" id="PF12900">
    <property type="entry name" value="Pyridox_ox_2"/>
    <property type="match status" value="1"/>
</dbReference>
<keyword evidence="4" id="KW-1185">Reference proteome</keyword>
<dbReference type="eggNOG" id="COG3467">
    <property type="taxonomic scope" value="Bacteria"/>
</dbReference>